<evidence type="ECO:0000259" key="1">
    <source>
        <dbReference type="Pfam" id="PF02872"/>
    </source>
</evidence>
<dbReference type="PROSITE" id="PS51257">
    <property type="entry name" value="PROKAR_LIPOPROTEIN"/>
    <property type="match status" value="1"/>
</dbReference>
<dbReference type="InterPro" id="IPR008334">
    <property type="entry name" value="5'-Nucleotdase_C"/>
</dbReference>
<gene>
    <name evidence="2" type="ORF">AW14_13860</name>
</gene>
<protein>
    <submittedName>
        <fullName evidence="2">5'-nucleotidase</fullName>
    </submittedName>
</protein>
<evidence type="ECO:0000313" key="2">
    <source>
        <dbReference type="EMBL" id="AJR04561.1"/>
    </source>
</evidence>
<dbReference type="GO" id="GO:0009166">
    <property type="term" value="P:nucleotide catabolic process"/>
    <property type="evidence" value="ECO:0007669"/>
    <property type="project" value="InterPro"/>
</dbReference>
<dbReference type="Pfam" id="PF02872">
    <property type="entry name" value="5_nucleotid_C"/>
    <property type="match status" value="1"/>
</dbReference>
<name>A0A0C5VZU0_9FLAO</name>
<sequence length="252" mass="28907">MTLKHYFLLATALAIYGCKQPQQFLTKVEGTEINISDSIYADPRIEAYIKPYRKHIETYLDSVLAYSKETYTKFDGEYNTALGNFMADALYEQANPVFLKRTGKNIDMSILNYGGMRAIISKGNVTIKNAFELMPFENSIVVVALKGHQIDDIIAYLLKSKKANPISKLKLKIDKDFNVIEKTINGEAIDANRIYYIATNDYLYNGGDYMTFFKPNVGLYKLDYKIRNALIDYFTKIDTLKPVIDDRFIQIK</sequence>
<dbReference type="GO" id="GO:0016787">
    <property type="term" value="F:hydrolase activity"/>
    <property type="evidence" value="ECO:0007669"/>
    <property type="project" value="InterPro"/>
</dbReference>
<feature type="domain" description="5'-Nucleotidase C-terminal" evidence="1">
    <location>
        <begin position="79"/>
        <end position="214"/>
    </location>
</feature>
<dbReference type="STRING" id="1454006.AW14_13860"/>
<dbReference type="PATRIC" id="fig|1454006.5.peg.2748"/>
<organism evidence="2 3">
    <name type="scientific">Siansivirga zeaxanthinifaciens CC-SAMT-1</name>
    <dbReference type="NCBI Taxonomy" id="1454006"/>
    <lineage>
        <taxon>Bacteria</taxon>
        <taxon>Pseudomonadati</taxon>
        <taxon>Bacteroidota</taxon>
        <taxon>Flavobacteriia</taxon>
        <taxon>Flavobacteriales</taxon>
        <taxon>Flavobacteriaceae</taxon>
        <taxon>Siansivirga</taxon>
    </lineage>
</organism>
<proteinExistence type="predicted"/>
<dbReference type="Proteomes" id="UP000032229">
    <property type="component" value="Chromosome"/>
</dbReference>
<dbReference type="EMBL" id="CP007202">
    <property type="protein sequence ID" value="AJR04561.1"/>
    <property type="molecule type" value="Genomic_DNA"/>
</dbReference>
<dbReference type="KEGG" id="sze:AW14_13860"/>
<accession>A0A0C5VZU0</accession>
<dbReference type="InterPro" id="IPR006179">
    <property type="entry name" value="5_nucleotidase/apyrase"/>
</dbReference>
<dbReference type="SUPFAM" id="SSF55816">
    <property type="entry name" value="5'-nucleotidase (syn. UDP-sugar hydrolase), C-terminal domain"/>
    <property type="match status" value="1"/>
</dbReference>
<reference evidence="2" key="1">
    <citation type="submission" date="2014-02" db="EMBL/GenBank/DDBJ databases">
        <authorList>
            <person name="Young C.-C."/>
            <person name="Hameed A."/>
            <person name="Huang H.-C."/>
            <person name="Shahina M."/>
        </authorList>
    </citation>
    <scope>NUCLEOTIDE SEQUENCE [LARGE SCALE GENOMIC DNA]</scope>
    <source>
        <strain evidence="2">CC-SAMT-1</strain>
    </source>
</reference>
<keyword evidence="3" id="KW-1185">Reference proteome</keyword>
<dbReference type="AlphaFoldDB" id="A0A0C5VZU0"/>
<dbReference type="HOGENOM" id="CLU_094493_1_0_10"/>
<dbReference type="InterPro" id="IPR036907">
    <property type="entry name" value="5'-Nucleotdase_C_sf"/>
</dbReference>
<dbReference type="GO" id="GO:0030288">
    <property type="term" value="C:outer membrane-bounded periplasmic space"/>
    <property type="evidence" value="ECO:0007669"/>
    <property type="project" value="TreeGrafter"/>
</dbReference>
<dbReference type="PANTHER" id="PTHR11575">
    <property type="entry name" value="5'-NUCLEOTIDASE-RELATED"/>
    <property type="match status" value="1"/>
</dbReference>
<dbReference type="OrthoDB" id="4762412at2"/>
<dbReference type="PRINTS" id="PR01607">
    <property type="entry name" value="APYRASEFAMLY"/>
</dbReference>
<dbReference type="RefSeq" id="WP_044639281.1">
    <property type="nucleotide sequence ID" value="NZ_CP007202.1"/>
</dbReference>
<evidence type="ECO:0000313" key="3">
    <source>
        <dbReference type="Proteomes" id="UP000032229"/>
    </source>
</evidence>
<dbReference type="PANTHER" id="PTHR11575:SF24">
    <property type="entry name" value="5'-NUCLEOTIDASE"/>
    <property type="match status" value="1"/>
</dbReference>
<dbReference type="Gene3D" id="3.90.780.10">
    <property type="entry name" value="5'-Nucleotidase, C-terminal domain"/>
    <property type="match status" value="1"/>
</dbReference>